<dbReference type="Pfam" id="PF26576">
    <property type="entry name" value="IBH1_N"/>
    <property type="match status" value="1"/>
</dbReference>
<dbReference type="PANTHER" id="PTHR33124">
    <property type="entry name" value="TRANSCRIPTION FACTOR IBH1-LIKE 1"/>
    <property type="match status" value="1"/>
</dbReference>
<dbReference type="Proteomes" id="UP001417504">
    <property type="component" value="Unassembled WGS sequence"/>
</dbReference>
<dbReference type="AlphaFoldDB" id="A0AAP0PBI6"/>
<dbReference type="InterPro" id="IPR059002">
    <property type="entry name" value="IBH1_N"/>
</dbReference>
<protein>
    <recommendedName>
        <fullName evidence="3">IBH1-like N-terminal domain-containing protein</fullName>
    </recommendedName>
</protein>
<evidence type="ECO:0000256" key="1">
    <source>
        <dbReference type="ARBA" id="ARBA00023015"/>
    </source>
</evidence>
<sequence length="205" mass="23065">MPSSMNHQITSCRTSSITTTTNNPTFLSSSKHVNSCKTQFALRFIQALQRIKAATSTTSSRDGTTPKTLQQRRTRLIKLASDASMASTVGARRLWSRAVLVKIKNRARFHGLEKKKKKVTTRASQKKKKEMLVRKKIKTRLNENLSMNHGSGVVKRSDELRKLVPGGKGMDFCRLLGETAHYIECLNTQVQVMQTLIDAQKPYNS</sequence>
<evidence type="ECO:0000256" key="2">
    <source>
        <dbReference type="ARBA" id="ARBA00023163"/>
    </source>
</evidence>
<feature type="domain" description="IBH1-like N-terminal" evidence="3">
    <location>
        <begin position="34"/>
        <end position="106"/>
    </location>
</feature>
<evidence type="ECO:0000313" key="4">
    <source>
        <dbReference type="EMBL" id="KAK9138593.1"/>
    </source>
</evidence>
<comment type="caution">
    <text evidence="4">The sequence shown here is derived from an EMBL/GenBank/DDBJ whole genome shotgun (WGS) entry which is preliminary data.</text>
</comment>
<dbReference type="GO" id="GO:0006355">
    <property type="term" value="P:regulation of DNA-templated transcription"/>
    <property type="evidence" value="ECO:0007669"/>
    <property type="project" value="InterPro"/>
</dbReference>
<keyword evidence="1" id="KW-0805">Transcription regulation</keyword>
<proteinExistence type="predicted"/>
<name>A0AAP0PBI6_9MAGN</name>
<dbReference type="InterPro" id="IPR044660">
    <property type="entry name" value="IBH1-like"/>
</dbReference>
<evidence type="ECO:0000313" key="5">
    <source>
        <dbReference type="Proteomes" id="UP001417504"/>
    </source>
</evidence>
<keyword evidence="5" id="KW-1185">Reference proteome</keyword>
<dbReference type="PANTHER" id="PTHR33124:SF40">
    <property type="entry name" value="TRANSCRIPTION FACTOR IBH1"/>
    <property type="match status" value="1"/>
</dbReference>
<dbReference type="EMBL" id="JBBNAE010000003">
    <property type="protein sequence ID" value="KAK9138593.1"/>
    <property type="molecule type" value="Genomic_DNA"/>
</dbReference>
<organism evidence="4 5">
    <name type="scientific">Stephania japonica</name>
    <dbReference type="NCBI Taxonomy" id="461633"/>
    <lineage>
        <taxon>Eukaryota</taxon>
        <taxon>Viridiplantae</taxon>
        <taxon>Streptophyta</taxon>
        <taxon>Embryophyta</taxon>
        <taxon>Tracheophyta</taxon>
        <taxon>Spermatophyta</taxon>
        <taxon>Magnoliopsida</taxon>
        <taxon>Ranunculales</taxon>
        <taxon>Menispermaceae</taxon>
        <taxon>Menispermoideae</taxon>
        <taxon>Cissampelideae</taxon>
        <taxon>Stephania</taxon>
    </lineage>
</organism>
<gene>
    <name evidence="4" type="ORF">Sjap_009187</name>
</gene>
<evidence type="ECO:0000259" key="3">
    <source>
        <dbReference type="Pfam" id="PF26576"/>
    </source>
</evidence>
<accession>A0AAP0PBI6</accession>
<reference evidence="4 5" key="1">
    <citation type="submission" date="2024-01" db="EMBL/GenBank/DDBJ databases">
        <title>Genome assemblies of Stephania.</title>
        <authorList>
            <person name="Yang L."/>
        </authorList>
    </citation>
    <scope>NUCLEOTIDE SEQUENCE [LARGE SCALE GENOMIC DNA]</scope>
    <source>
        <strain evidence="4">QJT</strain>
        <tissue evidence="4">Leaf</tissue>
    </source>
</reference>
<keyword evidence="2" id="KW-0804">Transcription</keyword>